<accession>A0A0B7ADE7</accession>
<evidence type="ECO:0000313" key="3">
    <source>
        <dbReference type="EMBL" id="CEK78798.1"/>
    </source>
</evidence>
<protein>
    <submittedName>
        <fullName evidence="3">Uncharacterized protein</fullName>
    </submittedName>
</protein>
<keyword evidence="2" id="KW-0812">Transmembrane</keyword>
<proteinExistence type="predicted"/>
<evidence type="ECO:0000256" key="1">
    <source>
        <dbReference type="SAM" id="MobiDB-lite"/>
    </source>
</evidence>
<name>A0A0B7ADE7_9EUPU</name>
<feature type="region of interest" description="Disordered" evidence="1">
    <location>
        <begin position="567"/>
        <end position="594"/>
    </location>
</feature>
<evidence type="ECO:0000256" key="2">
    <source>
        <dbReference type="SAM" id="Phobius"/>
    </source>
</evidence>
<organism evidence="3">
    <name type="scientific">Arion vulgaris</name>
    <dbReference type="NCBI Taxonomy" id="1028688"/>
    <lineage>
        <taxon>Eukaryota</taxon>
        <taxon>Metazoa</taxon>
        <taxon>Spiralia</taxon>
        <taxon>Lophotrochozoa</taxon>
        <taxon>Mollusca</taxon>
        <taxon>Gastropoda</taxon>
        <taxon>Heterobranchia</taxon>
        <taxon>Euthyneura</taxon>
        <taxon>Panpulmonata</taxon>
        <taxon>Eupulmonata</taxon>
        <taxon>Stylommatophora</taxon>
        <taxon>Helicina</taxon>
        <taxon>Arionoidea</taxon>
        <taxon>Arionidae</taxon>
        <taxon>Arion</taxon>
    </lineage>
</organism>
<keyword evidence="2" id="KW-1133">Transmembrane helix</keyword>
<feature type="transmembrane region" description="Helical" evidence="2">
    <location>
        <begin position="349"/>
        <end position="369"/>
    </location>
</feature>
<dbReference type="AlphaFoldDB" id="A0A0B7ADE7"/>
<keyword evidence="2" id="KW-0472">Membrane</keyword>
<dbReference type="EMBL" id="HACG01031933">
    <property type="protein sequence ID" value="CEK78798.1"/>
    <property type="molecule type" value="Transcribed_RNA"/>
</dbReference>
<gene>
    <name evidence="3" type="primary">ORF111960</name>
</gene>
<sequence>MFPSKLVTMKLCARKQHTINPTDSCTSDAELLQRQNLSFSQTSKLSRDNAQNYEHILDECNVLMENMKKLVPQYSQKNHVLQDNSAGQISLSAELKPENFLNVNYSKHKGINTIFNCSSKNASSDLSIFYDNRRSDKVDSETSMSSFSNTLSNRFAGRIHKSPIERQCSTDLDISLGDSSKVDHKLIGRIKKSDHCVHTENLHPTLTQKQNDLDLHQQPEQQKLHCSRMSTKTSEKEQIDENGRWFNERQETNVETYPSDYEKSCVQQCNGSTSNMVSSKQINNHTESAYSNKKTYSFNDCTRIDDCTRFDESTRFDHHGPTSQGKDINGFDKETSKSWSLFSVNRQGILINVMCVTLFILALGVLNLYRRVEAIEVGNNLSSNVRCQCRQDSQIFNKNQVDTGSTQTMTEDMHTQIMQYLPSDDQETLSDGTNMLNVLNNVNNHNPNEEPVHRKDNRNKTHAENRHLSITDHLGNMVTDNSRTVLRPSLSKSLKNGTLFKTGLKDISLSDKLGTKENVANISQSEDNTFSPFASIQIIELPNHSQDATDKLLSRVIRSNKLNNKGKIVNDPAFSSTRKNKETKKTKGGPNSSSQVESFEVRYSEIFVYRKHFLDKDCTVQHEWGRGIKACKDATVHFHIKTLFYLSIMQPMQQLAKITKRE</sequence>
<reference evidence="3" key="1">
    <citation type="submission" date="2014-12" db="EMBL/GenBank/DDBJ databases">
        <title>Insight into the proteome of Arion vulgaris.</title>
        <authorList>
            <person name="Aradska J."/>
            <person name="Bulat T."/>
            <person name="Smidak R."/>
            <person name="Sarate P."/>
            <person name="Gangsoo J."/>
            <person name="Sialana F."/>
            <person name="Bilban M."/>
            <person name="Lubec G."/>
        </authorList>
    </citation>
    <scope>NUCLEOTIDE SEQUENCE</scope>
    <source>
        <tissue evidence="3">Skin</tissue>
    </source>
</reference>